<sequence>MTQVLVLTILVAANWRHAPEIHWSRKVAYLILPWAVVAIAAIVHLKIGESTGIRIENHPGGLVILDRASRIFSMLERLLLMPYPLGLYHDVYRMGEWHWLTSGIGLLLVLLALGRLLVRPALWPLGVVLTVTPWVVYLQIIPFTTWSMASERFLFVSVGGLALVFVDVISQIGQPRWIVLLLLLLTVPMGVITWMRMGDWESGRSLHAKEYERQPHFHNAIRDQVIYTLLPNHQFADAESLAKSVPRDYGAAALVAAVDAERALAEWKESRETKLTDFASGQAYCQKVASLRQTVATGYARIAREKDISYNNFLRSIERQAKFRFANSTRTCAYRAAATH</sequence>
<name>A0A1A8XHA7_9PROT</name>
<feature type="transmembrane region" description="Helical" evidence="1">
    <location>
        <begin position="26"/>
        <end position="45"/>
    </location>
</feature>
<feature type="transmembrane region" description="Helical" evidence="1">
    <location>
        <begin position="178"/>
        <end position="195"/>
    </location>
</feature>
<proteinExistence type="predicted"/>
<feature type="transmembrane region" description="Helical" evidence="1">
    <location>
        <begin position="153"/>
        <end position="172"/>
    </location>
</feature>
<gene>
    <name evidence="2" type="ORF">ACCAA_1570001</name>
</gene>
<keyword evidence="1" id="KW-0472">Membrane</keyword>
<feature type="transmembrane region" description="Helical" evidence="1">
    <location>
        <begin position="97"/>
        <end position="116"/>
    </location>
</feature>
<protein>
    <submittedName>
        <fullName evidence="2">Uncharacterized protein</fullName>
    </submittedName>
</protein>
<organism evidence="2 3">
    <name type="scientific">Candidatus Accumulibacter aalborgensis</name>
    <dbReference type="NCBI Taxonomy" id="1860102"/>
    <lineage>
        <taxon>Bacteria</taxon>
        <taxon>Pseudomonadati</taxon>
        <taxon>Pseudomonadota</taxon>
        <taxon>Betaproteobacteria</taxon>
        <taxon>Candidatus Accumulibacter</taxon>
    </lineage>
</organism>
<feature type="transmembrane region" description="Helical" evidence="1">
    <location>
        <begin position="122"/>
        <end position="141"/>
    </location>
</feature>
<dbReference type="AlphaFoldDB" id="A0A1A8XHA7"/>
<keyword evidence="3" id="KW-1185">Reference proteome</keyword>
<evidence type="ECO:0000313" key="3">
    <source>
        <dbReference type="Proteomes" id="UP000199169"/>
    </source>
</evidence>
<evidence type="ECO:0000313" key="2">
    <source>
        <dbReference type="EMBL" id="SBT04540.1"/>
    </source>
</evidence>
<keyword evidence="1" id="KW-0812">Transmembrane</keyword>
<accession>A0A1A8XHA7</accession>
<keyword evidence="1" id="KW-1133">Transmembrane helix</keyword>
<dbReference type="Proteomes" id="UP000199169">
    <property type="component" value="Unassembled WGS sequence"/>
</dbReference>
<reference evidence="2 3" key="1">
    <citation type="submission" date="2016-06" db="EMBL/GenBank/DDBJ databases">
        <authorList>
            <person name="Kjaerup R.B."/>
            <person name="Dalgaard T.S."/>
            <person name="Juul-Madsen H.R."/>
        </authorList>
    </citation>
    <scope>NUCLEOTIDE SEQUENCE [LARGE SCALE GENOMIC DNA]</scope>
    <source>
        <strain evidence="2">3</strain>
    </source>
</reference>
<evidence type="ECO:0000256" key="1">
    <source>
        <dbReference type="SAM" id="Phobius"/>
    </source>
</evidence>
<dbReference type="STRING" id="1860102.ACCAA_1570001"/>
<dbReference type="EMBL" id="FLQX01000065">
    <property type="protein sequence ID" value="SBT04540.1"/>
    <property type="molecule type" value="Genomic_DNA"/>
</dbReference>